<dbReference type="Proteomes" id="UP000612352">
    <property type="component" value="Unassembled WGS sequence"/>
</dbReference>
<reference evidence="2 3" key="1">
    <citation type="submission" date="2020-12" db="EMBL/GenBank/DDBJ databases">
        <title>Brachybacterium sp. MASK1Z-5, whole genome shotgun sequence.</title>
        <authorList>
            <person name="Tuo L."/>
        </authorList>
    </citation>
    <scope>NUCLEOTIDE SEQUENCE [LARGE SCALE GENOMIC DNA]</scope>
    <source>
        <strain evidence="2 3">MASK1Z-5</strain>
    </source>
</reference>
<dbReference type="RefSeq" id="WP_200501954.1">
    <property type="nucleotide sequence ID" value="NZ_JAEDAJ010000003.1"/>
</dbReference>
<dbReference type="PANTHER" id="PTHR35908:SF1">
    <property type="entry name" value="CONSERVED PROTEIN"/>
    <property type="match status" value="1"/>
</dbReference>
<protein>
    <submittedName>
        <fullName evidence="2">VOC family protein</fullName>
    </submittedName>
</protein>
<evidence type="ECO:0000259" key="1">
    <source>
        <dbReference type="PROSITE" id="PS51819"/>
    </source>
</evidence>
<dbReference type="PANTHER" id="PTHR35908">
    <property type="entry name" value="HYPOTHETICAL FUSION PROTEIN"/>
    <property type="match status" value="1"/>
</dbReference>
<name>A0ABS1BAZ6_9MICO</name>
<gene>
    <name evidence="2" type="ORF">I8D64_07945</name>
</gene>
<evidence type="ECO:0000313" key="3">
    <source>
        <dbReference type="Proteomes" id="UP000612352"/>
    </source>
</evidence>
<dbReference type="InterPro" id="IPR037523">
    <property type="entry name" value="VOC_core"/>
</dbReference>
<keyword evidence="3" id="KW-1185">Reference proteome</keyword>
<dbReference type="SUPFAM" id="SSF54593">
    <property type="entry name" value="Glyoxalase/Bleomycin resistance protein/Dihydroxybiphenyl dioxygenase"/>
    <property type="match status" value="1"/>
</dbReference>
<evidence type="ECO:0000313" key="2">
    <source>
        <dbReference type="EMBL" id="MBK0331332.1"/>
    </source>
</evidence>
<accession>A0ABS1BAZ6</accession>
<dbReference type="Gene3D" id="3.10.180.10">
    <property type="entry name" value="2,3-Dihydroxybiphenyl 1,2-Dioxygenase, domain 1"/>
    <property type="match status" value="1"/>
</dbReference>
<dbReference type="EMBL" id="JAEDAJ010000003">
    <property type="protein sequence ID" value="MBK0331332.1"/>
    <property type="molecule type" value="Genomic_DNA"/>
</dbReference>
<dbReference type="InterPro" id="IPR041581">
    <property type="entry name" value="Glyoxalase_6"/>
</dbReference>
<dbReference type="Pfam" id="PF18029">
    <property type="entry name" value="Glyoxalase_6"/>
    <property type="match status" value="1"/>
</dbReference>
<comment type="caution">
    <text evidence="2">The sequence shown here is derived from an EMBL/GenBank/DDBJ whole genome shotgun (WGS) entry which is preliminary data.</text>
</comment>
<feature type="domain" description="VOC" evidence="1">
    <location>
        <begin position="4"/>
        <end position="137"/>
    </location>
</feature>
<dbReference type="CDD" id="cd06587">
    <property type="entry name" value="VOC"/>
    <property type="match status" value="1"/>
</dbReference>
<dbReference type="InterPro" id="IPR029068">
    <property type="entry name" value="Glyas_Bleomycin-R_OHBP_Dase"/>
</dbReference>
<dbReference type="PROSITE" id="PS51819">
    <property type="entry name" value="VOC"/>
    <property type="match status" value="1"/>
</dbReference>
<organism evidence="2 3">
    <name type="scientific">Brachybacterium halotolerans</name>
    <dbReference type="NCBI Taxonomy" id="2795215"/>
    <lineage>
        <taxon>Bacteria</taxon>
        <taxon>Bacillati</taxon>
        <taxon>Actinomycetota</taxon>
        <taxon>Actinomycetes</taxon>
        <taxon>Micrococcales</taxon>
        <taxon>Dermabacteraceae</taxon>
        <taxon>Brachybacterium</taxon>
    </lineage>
</organism>
<proteinExistence type="predicted"/>
<sequence length="137" mass="15467">MSYPVLSCTALDARDCRALAEFYRELLGLHYREGDDPSADGAAPDDSDWLVLLDDQDRRVLAVQEKTDLRPSTWPSEEIPMQLHMDFRVSDADELETQRARAESLGARLLMDRSDDPDEPLYVMGDPEGHPFCLLVG</sequence>